<feature type="transmembrane region" description="Helical" evidence="6">
    <location>
        <begin position="340"/>
        <end position="360"/>
    </location>
</feature>
<dbReference type="PANTHER" id="PTHR30250:SF26">
    <property type="entry name" value="PSMA PROTEIN"/>
    <property type="match status" value="1"/>
</dbReference>
<dbReference type="InterPro" id="IPR050833">
    <property type="entry name" value="Poly_Biosynth_Transport"/>
</dbReference>
<dbReference type="EMBL" id="FNYK01000106">
    <property type="protein sequence ID" value="SEJ31907.1"/>
    <property type="molecule type" value="Genomic_DNA"/>
</dbReference>
<protein>
    <submittedName>
        <fullName evidence="7">Membrane protein involved in the export of O-antigen and teichoic acid</fullName>
    </submittedName>
</protein>
<evidence type="ECO:0000313" key="7">
    <source>
        <dbReference type="EMBL" id="SEJ31907.1"/>
    </source>
</evidence>
<keyword evidence="2" id="KW-1003">Cell membrane</keyword>
<sequence>MKSRTEYSILNILTGIGGFALNTIMGLICRIIFVRYLSADYLGANGLFTNVISMLSLAELGVGGAIVYSLYKPLAENDEKKIASLVKLYGKAYRIIGLVVGGIGLSLMPFLNIIIRTPPHIHESIYLLYAINLFNVASTYFFSYKSSLLVASQRNYIVSGLNYFITVLQSIIQMIALVLFRNYLVYLLIQTVGTFIYNIWVSKVAEKFFPYIKNKDIQPLSKAEITKITHNVRDLMVYKISGLLVNSTDNILITFFKGLSITGIASNYTLLVNTLASLLNQIFNGLIASVGNHNAIEENEKKYELFRFLNLMNFWIFGWASVGILFCSSDIVQFLFGKNYVLSIEIPLIMALNFYTVGLQNAVQTYKHTMGLFYYGRFIQLFTGILNIILSIILGQVWGLFGILIATLFARLLTNIWYDPYAVFKYGFHISPIKYLKTYIHYILVMIITTIADSVKYFV</sequence>
<feature type="transmembrane region" description="Helical" evidence="6">
    <location>
        <begin position="183"/>
        <end position="201"/>
    </location>
</feature>
<accession>A0A1H6XYS1</accession>
<comment type="subcellular location">
    <subcellularLocation>
        <location evidence="1">Cell membrane</location>
        <topology evidence="1">Multi-pass membrane protein</topology>
    </subcellularLocation>
</comment>
<feature type="transmembrane region" description="Helical" evidence="6">
    <location>
        <begin position="156"/>
        <end position="177"/>
    </location>
</feature>
<evidence type="ECO:0000256" key="2">
    <source>
        <dbReference type="ARBA" id="ARBA00022475"/>
    </source>
</evidence>
<organism evidence="7 8">
    <name type="scientific">Sharpea azabuensis</name>
    <dbReference type="NCBI Taxonomy" id="322505"/>
    <lineage>
        <taxon>Bacteria</taxon>
        <taxon>Bacillati</taxon>
        <taxon>Bacillota</taxon>
        <taxon>Erysipelotrichia</taxon>
        <taxon>Erysipelotrichales</taxon>
        <taxon>Coprobacillaceae</taxon>
        <taxon>Sharpea</taxon>
    </lineage>
</organism>
<feature type="transmembrane region" description="Helical" evidence="6">
    <location>
        <begin position="12"/>
        <end position="36"/>
    </location>
</feature>
<keyword evidence="8" id="KW-1185">Reference proteome</keyword>
<keyword evidence="3 6" id="KW-0812">Transmembrane</keyword>
<keyword evidence="4 6" id="KW-1133">Transmembrane helix</keyword>
<dbReference type="PANTHER" id="PTHR30250">
    <property type="entry name" value="PST FAMILY PREDICTED COLANIC ACID TRANSPORTER"/>
    <property type="match status" value="1"/>
</dbReference>
<dbReference type="Proteomes" id="UP000183028">
    <property type="component" value="Unassembled WGS sequence"/>
</dbReference>
<evidence type="ECO:0000256" key="1">
    <source>
        <dbReference type="ARBA" id="ARBA00004651"/>
    </source>
</evidence>
<evidence type="ECO:0000256" key="3">
    <source>
        <dbReference type="ARBA" id="ARBA00022692"/>
    </source>
</evidence>
<evidence type="ECO:0000256" key="4">
    <source>
        <dbReference type="ARBA" id="ARBA00022989"/>
    </source>
</evidence>
<dbReference type="AlphaFoldDB" id="A0A1H6XYS1"/>
<feature type="transmembrane region" description="Helical" evidence="6">
    <location>
        <begin position="48"/>
        <end position="71"/>
    </location>
</feature>
<evidence type="ECO:0000256" key="5">
    <source>
        <dbReference type="ARBA" id="ARBA00023136"/>
    </source>
</evidence>
<evidence type="ECO:0000313" key="8">
    <source>
        <dbReference type="Proteomes" id="UP000183028"/>
    </source>
</evidence>
<feature type="transmembrane region" description="Helical" evidence="6">
    <location>
        <begin position="311"/>
        <end position="334"/>
    </location>
</feature>
<dbReference type="RefSeq" id="WP_074732876.1">
    <property type="nucleotide sequence ID" value="NZ_FNYK01000106.1"/>
</dbReference>
<dbReference type="GO" id="GO:0005886">
    <property type="term" value="C:plasma membrane"/>
    <property type="evidence" value="ECO:0007669"/>
    <property type="project" value="UniProtKB-SubCell"/>
</dbReference>
<proteinExistence type="predicted"/>
<keyword evidence="5 6" id="KW-0472">Membrane</keyword>
<reference evidence="8" key="1">
    <citation type="submission" date="2016-10" db="EMBL/GenBank/DDBJ databases">
        <authorList>
            <person name="Varghese N."/>
        </authorList>
    </citation>
    <scope>NUCLEOTIDE SEQUENCE [LARGE SCALE GENOMIC DNA]</scope>
    <source>
        <strain evidence="8">DSM 20406</strain>
    </source>
</reference>
<dbReference type="OrthoDB" id="8609648at2"/>
<name>A0A1H6XYS1_9FIRM</name>
<evidence type="ECO:0000256" key="6">
    <source>
        <dbReference type="SAM" id="Phobius"/>
    </source>
</evidence>
<gene>
    <name evidence="7" type="ORF">SAMN04487834_11061</name>
</gene>
<feature type="transmembrane region" description="Helical" evidence="6">
    <location>
        <begin position="126"/>
        <end position="144"/>
    </location>
</feature>
<feature type="transmembrane region" description="Helical" evidence="6">
    <location>
        <begin position="92"/>
        <end position="114"/>
    </location>
</feature>